<reference evidence="2 3" key="1">
    <citation type="submission" date="2021-07" db="EMBL/GenBank/DDBJ databases">
        <title>Complete genome sequence of nontuberculous Mycobacterium sp. TY59.</title>
        <authorList>
            <person name="Fukushima K."/>
        </authorList>
    </citation>
    <scope>NUCLEOTIDE SEQUENCE [LARGE SCALE GENOMIC DNA]</scope>
    <source>
        <strain evidence="2 3">TY59</strain>
    </source>
</reference>
<feature type="chain" id="PRO_5047434226" description="DUF3761 domain-containing protein" evidence="1">
    <location>
        <begin position="25"/>
        <end position="87"/>
    </location>
</feature>
<evidence type="ECO:0000313" key="2">
    <source>
        <dbReference type="EMBL" id="BCZ24547.1"/>
    </source>
</evidence>
<dbReference type="InterPro" id="IPR022236">
    <property type="entry name" value="DUF3761"/>
</dbReference>
<organism evidence="2 3">
    <name type="scientific">Mycobacterium senriense</name>
    <dbReference type="NCBI Taxonomy" id="2775496"/>
    <lineage>
        <taxon>Bacteria</taxon>
        <taxon>Bacillati</taxon>
        <taxon>Actinomycetota</taxon>
        <taxon>Actinomycetes</taxon>
        <taxon>Mycobacteriales</taxon>
        <taxon>Mycobacteriaceae</taxon>
        <taxon>Mycobacterium</taxon>
        <taxon>Mycobacterium avium complex (MAC)</taxon>
    </lineage>
</organism>
<protein>
    <recommendedName>
        <fullName evidence="4">DUF3761 domain-containing protein</fullName>
    </recommendedName>
</protein>
<feature type="signal peptide" evidence="1">
    <location>
        <begin position="1"/>
        <end position="24"/>
    </location>
</feature>
<gene>
    <name evidence="2" type="ORF">MTY59_44020</name>
</gene>
<name>A0ABM7ST45_9MYCO</name>
<keyword evidence="3" id="KW-1185">Reference proteome</keyword>
<dbReference type="Pfam" id="PF12587">
    <property type="entry name" value="DUF3761"/>
    <property type="match status" value="1"/>
</dbReference>
<sequence length="87" mass="8948">MFVRIIGFIAAIIAPLGITSTVLAPPASACPSGYYKAASGHCVHRPVCALTPPPGATAECADGCYSFSENPDEDDTCHGRGGVQRVL</sequence>
<proteinExistence type="predicted"/>
<accession>A0ABM7ST45</accession>
<keyword evidence="1" id="KW-0732">Signal</keyword>
<dbReference type="EMBL" id="AP024828">
    <property type="protein sequence ID" value="BCZ24547.1"/>
    <property type="molecule type" value="Genomic_DNA"/>
</dbReference>
<dbReference type="Proteomes" id="UP000826012">
    <property type="component" value="Chromosome"/>
</dbReference>
<dbReference type="RefSeq" id="WP_221043025.1">
    <property type="nucleotide sequence ID" value="NZ_AP024828.1"/>
</dbReference>
<evidence type="ECO:0000313" key="3">
    <source>
        <dbReference type="Proteomes" id="UP000826012"/>
    </source>
</evidence>
<evidence type="ECO:0000256" key="1">
    <source>
        <dbReference type="SAM" id="SignalP"/>
    </source>
</evidence>
<evidence type="ECO:0008006" key="4">
    <source>
        <dbReference type="Google" id="ProtNLM"/>
    </source>
</evidence>